<evidence type="ECO:0000313" key="2">
    <source>
        <dbReference type="Proteomes" id="UP000002873"/>
    </source>
</evidence>
<gene>
    <name evidence="1" type="ORF">PBC1_023</name>
</gene>
<keyword evidence="2" id="KW-1185">Reference proteome</keyword>
<reference evidence="1 2" key="1">
    <citation type="journal article" date="2012" name="J. Virol.">
        <title>Complete Genome Sequence of Bacillus cereus Bacteriophage PBC1.</title>
        <authorList>
            <person name="Kong M."/>
            <person name="Kim M."/>
            <person name="Ryu S."/>
        </authorList>
    </citation>
    <scope>NUCLEOTIDE SEQUENCE [LARGE SCALE GENOMIC DNA]</scope>
</reference>
<dbReference type="EMBL" id="JQ619704">
    <property type="protein sequence ID" value="AFE86259.1"/>
    <property type="molecule type" value="Genomic_DNA"/>
</dbReference>
<accession>I1TLF7</accession>
<dbReference type="OrthoDB" id="18646at10239"/>
<evidence type="ECO:0000313" key="1">
    <source>
        <dbReference type="EMBL" id="AFE86259.1"/>
    </source>
</evidence>
<proteinExistence type="predicted"/>
<name>I1TLF7_9CAUD</name>
<dbReference type="KEGG" id="vg:12980120"/>
<dbReference type="RefSeq" id="YP_006383476.1">
    <property type="nucleotide sequence ID" value="NC_017976.1"/>
</dbReference>
<sequence>MAKYYGYCYDENGKFTEMIPIDEKPIYEKQTFEREEQKEVVTEEKLCALHQSIEDGTYKPEIDEDTGEELPVISKYECPDCVVAQVNYETIKVPYEEDVIVGYEPDIPPNCTLEVCPWLAYESVFNGKVWLKTKEPKPTPEPIPEPDEVELLRDELKVTKAALADFIMQQALREGL</sequence>
<dbReference type="Proteomes" id="UP000002873">
    <property type="component" value="Segment"/>
</dbReference>
<dbReference type="GeneID" id="12980120"/>
<protein>
    <submittedName>
        <fullName evidence="1">Uncharacterized protein</fullName>
    </submittedName>
</protein>
<organism evidence="1 2">
    <name type="scientific">Bacillus phage PBC1</name>
    <dbReference type="NCBI Taxonomy" id="1161901"/>
    <lineage>
        <taxon>Viruses</taxon>
        <taxon>Duplodnaviria</taxon>
        <taxon>Heunggongvirae</taxon>
        <taxon>Uroviricota</taxon>
        <taxon>Caudoviricetes</taxon>
        <taxon>Gutmannvirinae</taxon>
        <taxon>Pebcunavirus</taxon>
        <taxon>Pebcunavirus PBC1</taxon>
    </lineage>
</organism>